<dbReference type="PANTHER" id="PTHR43767:SF8">
    <property type="entry name" value="LONG-CHAIN-FATTY-ACID--COA LIGASE"/>
    <property type="match status" value="1"/>
</dbReference>
<dbReference type="GO" id="GO:0016874">
    <property type="term" value="F:ligase activity"/>
    <property type="evidence" value="ECO:0007669"/>
    <property type="project" value="UniProtKB-KW"/>
</dbReference>
<evidence type="ECO:0000313" key="5">
    <source>
        <dbReference type="Proteomes" id="UP000234328"/>
    </source>
</evidence>
<dbReference type="Gene3D" id="3.30.300.30">
    <property type="match status" value="1"/>
</dbReference>
<dbReference type="EMBL" id="PDNV01000008">
    <property type="protein sequence ID" value="PLC53418.1"/>
    <property type="molecule type" value="Genomic_DNA"/>
</dbReference>
<dbReference type="Pfam" id="PF22818">
    <property type="entry name" value="ApeI-like"/>
    <property type="match status" value="1"/>
</dbReference>
<comment type="caution">
    <text evidence="4">The sequence shown here is derived from an EMBL/GenBank/DDBJ whole genome shotgun (WGS) entry which is preliminary data.</text>
</comment>
<dbReference type="SUPFAM" id="SSF54637">
    <property type="entry name" value="Thioesterase/thiol ester dehydrase-isomerase"/>
    <property type="match status" value="1"/>
</dbReference>
<dbReference type="PANTHER" id="PTHR43767">
    <property type="entry name" value="LONG-CHAIN-FATTY-ACID--COA LIGASE"/>
    <property type="match status" value="1"/>
</dbReference>
<sequence length="561" mass="61666">MSWIPLQHLLLAAQAQRRIASAPEINHLTFANRCLAVAGALHANSVRRAGLWFDDAAELAVALLACWRAGVTAVLPGDAHPHTLSALDADVDQWLSDRPLPGLADERVFSVCKLSGHMALPAATLDPGVGLELSTSGSSGLPKRIIKQWSQLCQEIEALERQWNWADSPACVLGSVSPQHMYGLSFRVLWPLCAGRSIERGQLVFPEDIQAASLRDERVVWITSPALLRRLGDSSEWRDLAGAITQIFSSGGPLPPELFEALHVKLACRPTEIYGSSETGAVAWREKDDYWQPLPGVAMSVVCNGALKAQSSWIATSDEQTSDAALWHGGKFELLGRLDRIVKVEEKRIALPMIEQALAHHECIAEARIGRGHGVNRLTALAALNARGLHRLRNGGRKALISSLHSHLAARFEPLAIPRHWRFLQQLPWNAQNKLPQDDFDRAAGPRPTVPVIRALPGASGDERRYAFEIPLDLAHFSGHFVSTPVVPGVALIGWAMMLTQRDLRPELQFGGMEALKFQLLLRPGDTVELNLEWNATRGKLYFEYRMADAPCASGRIMAAY</sequence>
<name>A0A2N4UEH7_9BURK</name>
<dbReference type="InterPro" id="IPR042099">
    <property type="entry name" value="ANL_N_sf"/>
</dbReference>
<feature type="domain" description="AMP-dependent synthetase/ligase" evidence="2">
    <location>
        <begin position="135"/>
        <end position="299"/>
    </location>
</feature>
<dbReference type="Gene3D" id="3.10.129.10">
    <property type="entry name" value="Hotdog Thioesterase"/>
    <property type="match status" value="1"/>
</dbReference>
<dbReference type="InterPro" id="IPR029069">
    <property type="entry name" value="HotDog_dom_sf"/>
</dbReference>
<dbReference type="InterPro" id="IPR054545">
    <property type="entry name" value="ApeI-like"/>
</dbReference>
<keyword evidence="5" id="KW-1185">Reference proteome</keyword>
<dbReference type="Gene3D" id="3.40.50.12780">
    <property type="entry name" value="N-terminal domain of ligase-like"/>
    <property type="match status" value="1"/>
</dbReference>
<dbReference type="InterPro" id="IPR000873">
    <property type="entry name" value="AMP-dep_synth/lig_dom"/>
</dbReference>
<keyword evidence="1" id="KW-0436">Ligase</keyword>
<dbReference type="InterPro" id="IPR045851">
    <property type="entry name" value="AMP-bd_C_sf"/>
</dbReference>
<proteinExistence type="predicted"/>
<dbReference type="InterPro" id="IPR050237">
    <property type="entry name" value="ATP-dep_AMP-bd_enzyme"/>
</dbReference>
<dbReference type="SUPFAM" id="SSF56801">
    <property type="entry name" value="Acetyl-CoA synthetase-like"/>
    <property type="match status" value="1"/>
</dbReference>
<dbReference type="RefSeq" id="WP_102070689.1">
    <property type="nucleotide sequence ID" value="NZ_PDNV01000008.1"/>
</dbReference>
<evidence type="ECO:0000313" key="4">
    <source>
        <dbReference type="EMBL" id="PLC53418.1"/>
    </source>
</evidence>
<reference evidence="4 5" key="1">
    <citation type="submission" date="2017-10" db="EMBL/GenBank/DDBJ databases">
        <title>Two draft genome sequences of Pusillimonas sp. strains isolated from a nitrate- and radionuclide-contaminated groundwater in Russia.</title>
        <authorList>
            <person name="Grouzdev D.S."/>
            <person name="Tourova T.P."/>
            <person name="Goeva M.A."/>
            <person name="Babich T.L."/>
            <person name="Sokolova D.S."/>
            <person name="Abdullin R."/>
            <person name="Poltaraus A.B."/>
            <person name="Toshchakov S.V."/>
            <person name="Nazina T.N."/>
        </authorList>
    </citation>
    <scope>NUCLEOTIDE SEQUENCE [LARGE SCALE GENOMIC DNA]</scope>
    <source>
        <strain evidence="4 5">JR1/69-2-13</strain>
    </source>
</reference>
<protein>
    <submittedName>
        <fullName evidence="4">AMP-binding protein</fullName>
    </submittedName>
</protein>
<feature type="domain" description="ApeI dehydratase-like" evidence="3">
    <location>
        <begin position="462"/>
        <end position="556"/>
    </location>
</feature>
<evidence type="ECO:0000259" key="3">
    <source>
        <dbReference type="Pfam" id="PF22818"/>
    </source>
</evidence>
<organism evidence="4 5">
    <name type="scientific">Pollutimonas nitritireducens</name>
    <dbReference type="NCBI Taxonomy" id="2045209"/>
    <lineage>
        <taxon>Bacteria</taxon>
        <taxon>Pseudomonadati</taxon>
        <taxon>Pseudomonadota</taxon>
        <taxon>Betaproteobacteria</taxon>
        <taxon>Burkholderiales</taxon>
        <taxon>Alcaligenaceae</taxon>
        <taxon>Pollutimonas</taxon>
    </lineage>
</organism>
<dbReference type="OrthoDB" id="9787658at2"/>
<gene>
    <name evidence="4" type="ORF">CR155_14230</name>
</gene>
<dbReference type="AlphaFoldDB" id="A0A2N4UEH7"/>
<evidence type="ECO:0000259" key="2">
    <source>
        <dbReference type="Pfam" id="PF00501"/>
    </source>
</evidence>
<dbReference type="Proteomes" id="UP000234328">
    <property type="component" value="Unassembled WGS sequence"/>
</dbReference>
<evidence type="ECO:0000256" key="1">
    <source>
        <dbReference type="ARBA" id="ARBA00022598"/>
    </source>
</evidence>
<dbReference type="Pfam" id="PF00501">
    <property type="entry name" value="AMP-binding"/>
    <property type="match status" value="1"/>
</dbReference>
<accession>A0A2N4UEH7</accession>